<comment type="pathway">
    <text evidence="3 9">Amino-acid biosynthesis; L-histidine biosynthesis; L-histidine from 5-phospho-alpha-D-ribose 1-diphosphate: step 4/9.</text>
</comment>
<proteinExistence type="inferred from homology"/>
<sequence length="442" mass="48227">MRIYPAIDLRRGRCVRLRRGDPNAETVFSDNPAQTARHWEGLGAEWLHVVNLDGAFGGASDFHPKVQRLSPDALEASESTGAGDPGLEIDEAADDSSLEQNLPINLQRLTQIRKAVEIPVQFTGGLRSVEDIELAFSLGADRIILGTAAVRDPELVRVALKRWGVSRIVVGLDAKDGKVATHGWQQVSQVSAVELGHRMAALGVELALFTDISRDGLLSGVNVQATATLADLTGLQVIASGGVANLDDIRALKRHEHYGIDGVIIGQALYTSALELPAAIEIGNAPRLRRSAGVIPIRRCPEESPAGRGEAQLLLLYNHFFEEWQFPRGGVEPGESDLECARREFAIETGLPIGKLYENCPTALDFTVHIRGYDVQRTITYFLAEIGEGEVRLGHHNHSECRWCSLEEARTLLLETSPEQIPAWRAAARLLEGGRQGFDARA</sequence>
<comment type="subcellular location">
    <subcellularLocation>
        <location evidence="2 9">Cytoplasm</location>
    </subcellularLocation>
</comment>
<keyword evidence="8 9" id="KW-0413">Isomerase</keyword>
<dbReference type="AlphaFoldDB" id="A0A6B1D839"/>
<organism evidence="12">
    <name type="scientific">Caldilineaceae bacterium SB0661_bin_32</name>
    <dbReference type="NCBI Taxonomy" id="2605255"/>
    <lineage>
        <taxon>Bacteria</taxon>
        <taxon>Bacillati</taxon>
        <taxon>Chloroflexota</taxon>
        <taxon>Caldilineae</taxon>
        <taxon>Caldilineales</taxon>
        <taxon>Caldilineaceae</taxon>
    </lineage>
</organism>
<dbReference type="Pfam" id="PF00977">
    <property type="entry name" value="His_biosynth"/>
    <property type="match status" value="2"/>
</dbReference>
<dbReference type="EC" id="5.3.1.16" evidence="9"/>
<evidence type="ECO:0000256" key="2">
    <source>
        <dbReference type="ARBA" id="ARBA00004496"/>
    </source>
</evidence>
<protein>
    <recommendedName>
        <fullName evidence="9">1-(5-phosphoribosyl)-5-[(5-phosphoribosylamino)methylideneamino] imidazole-4-carboxamide isomerase</fullName>
        <ecNumber evidence="9">5.3.1.16</ecNumber>
    </recommendedName>
    <alternativeName>
        <fullName evidence="9">Phosphoribosylformimino-5-aminoimidazole carboxamide ribotide isomerase</fullName>
    </alternativeName>
</protein>
<dbReference type="InterPro" id="IPR006062">
    <property type="entry name" value="His_biosynth"/>
</dbReference>
<dbReference type="Pfam" id="PF00293">
    <property type="entry name" value="NUDIX"/>
    <property type="match status" value="1"/>
</dbReference>
<evidence type="ECO:0000256" key="10">
    <source>
        <dbReference type="RuleBase" id="RU003657"/>
    </source>
</evidence>
<dbReference type="GO" id="GO:0000162">
    <property type="term" value="P:L-tryptophan biosynthetic process"/>
    <property type="evidence" value="ECO:0007669"/>
    <property type="project" value="TreeGrafter"/>
</dbReference>
<keyword evidence="5 9" id="KW-0963">Cytoplasm</keyword>
<dbReference type="InterPro" id="IPR023016">
    <property type="entry name" value="HisA/PriA"/>
</dbReference>
<dbReference type="SUPFAM" id="SSF51366">
    <property type="entry name" value="Ribulose-phoshate binding barrel"/>
    <property type="match status" value="1"/>
</dbReference>
<keyword evidence="6 9" id="KW-0028">Amino-acid biosynthesis</keyword>
<dbReference type="PANTHER" id="PTHR43090">
    <property type="entry name" value="1-(5-PHOSPHORIBOSYL)-5-[(5-PHOSPHORIBOSYLAMINO)METHYLIDENEAMINO] IMIDAZOLE-4-CARBOXAMIDE ISOMERASE"/>
    <property type="match status" value="1"/>
</dbReference>
<dbReference type="InterPro" id="IPR013785">
    <property type="entry name" value="Aldolase_TIM"/>
</dbReference>
<dbReference type="EMBL" id="VXMH01000059">
    <property type="protein sequence ID" value="MYC95552.1"/>
    <property type="molecule type" value="Genomic_DNA"/>
</dbReference>
<dbReference type="UniPathway" id="UPA00031">
    <property type="reaction ID" value="UER00009"/>
</dbReference>
<evidence type="ECO:0000256" key="6">
    <source>
        <dbReference type="ARBA" id="ARBA00022605"/>
    </source>
</evidence>
<dbReference type="GO" id="GO:0005737">
    <property type="term" value="C:cytoplasm"/>
    <property type="evidence" value="ECO:0007669"/>
    <property type="project" value="UniProtKB-SubCell"/>
</dbReference>
<dbReference type="PROSITE" id="PS51462">
    <property type="entry name" value="NUDIX"/>
    <property type="match status" value="1"/>
</dbReference>
<dbReference type="SUPFAM" id="SSF55811">
    <property type="entry name" value="Nudix"/>
    <property type="match status" value="1"/>
</dbReference>
<feature type="active site" description="Proton acceptor" evidence="9">
    <location>
        <position position="8"/>
    </location>
</feature>
<evidence type="ECO:0000256" key="7">
    <source>
        <dbReference type="ARBA" id="ARBA00023102"/>
    </source>
</evidence>
<evidence type="ECO:0000259" key="11">
    <source>
        <dbReference type="PROSITE" id="PS51462"/>
    </source>
</evidence>
<dbReference type="Gene3D" id="3.20.20.70">
    <property type="entry name" value="Aldolase class I"/>
    <property type="match status" value="2"/>
</dbReference>
<evidence type="ECO:0000256" key="3">
    <source>
        <dbReference type="ARBA" id="ARBA00005133"/>
    </source>
</evidence>
<accession>A0A6B1D839</accession>
<feature type="domain" description="Nudix hydrolase" evidence="11">
    <location>
        <begin position="287"/>
        <end position="427"/>
    </location>
</feature>
<name>A0A6B1D839_9CHLR</name>
<reference evidence="12" key="1">
    <citation type="submission" date="2019-09" db="EMBL/GenBank/DDBJ databases">
        <title>Characterisation of the sponge microbiome using genome-centric metagenomics.</title>
        <authorList>
            <person name="Engelberts J.P."/>
            <person name="Robbins S.J."/>
            <person name="De Goeij J.M."/>
            <person name="Aranda M."/>
            <person name="Bell S.C."/>
            <person name="Webster N.S."/>
        </authorList>
    </citation>
    <scope>NUCLEOTIDE SEQUENCE</scope>
    <source>
        <strain evidence="12">SB0661_bin_32</strain>
    </source>
</reference>
<evidence type="ECO:0000256" key="1">
    <source>
        <dbReference type="ARBA" id="ARBA00000901"/>
    </source>
</evidence>
<dbReference type="Gene3D" id="3.90.79.10">
    <property type="entry name" value="Nucleoside Triphosphate Pyrophosphohydrolase"/>
    <property type="match status" value="1"/>
</dbReference>
<dbReference type="GO" id="GO:0000105">
    <property type="term" value="P:L-histidine biosynthetic process"/>
    <property type="evidence" value="ECO:0007669"/>
    <property type="project" value="UniProtKB-UniRule"/>
</dbReference>
<evidence type="ECO:0000256" key="9">
    <source>
        <dbReference type="HAMAP-Rule" id="MF_01014"/>
    </source>
</evidence>
<gene>
    <name evidence="9" type="primary">hisA</name>
    <name evidence="12" type="ORF">F4X14_11330</name>
</gene>
<evidence type="ECO:0000256" key="8">
    <source>
        <dbReference type="ARBA" id="ARBA00023235"/>
    </source>
</evidence>
<feature type="active site" description="Proton donor" evidence="9">
    <location>
        <position position="173"/>
    </location>
</feature>
<dbReference type="GO" id="GO:0003949">
    <property type="term" value="F:1-(5-phosphoribosyl)-5-[(5-phosphoribosylamino)methylideneamino]imidazole-4-carboxamide isomerase activity"/>
    <property type="evidence" value="ECO:0007669"/>
    <property type="project" value="UniProtKB-UniRule"/>
</dbReference>
<keyword evidence="7 9" id="KW-0368">Histidine biosynthesis</keyword>
<evidence type="ECO:0000256" key="4">
    <source>
        <dbReference type="ARBA" id="ARBA00009667"/>
    </source>
</evidence>
<comment type="caution">
    <text evidence="12">The sequence shown here is derived from an EMBL/GenBank/DDBJ whole genome shotgun (WGS) entry which is preliminary data.</text>
</comment>
<dbReference type="InterPro" id="IPR044524">
    <property type="entry name" value="Isoase_HisA-like"/>
</dbReference>
<dbReference type="InterPro" id="IPR015797">
    <property type="entry name" value="NUDIX_hydrolase-like_dom_sf"/>
</dbReference>
<dbReference type="InterPro" id="IPR000086">
    <property type="entry name" value="NUDIX_hydrolase_dom"/>
</dbReference>
<comment type="catalytic activity">
    <reaction evidence="1 9">
        <text>1-(5-phospho-beta-D-ribosyl)-5-[(5-phospho-beta-D-ribosylamino)methylideneamino]imidazole-4-carboxamide = 5-[(5-phospho-1-deoxy-D-ribulos-1-ylimino)methylamino]-1-(5-phospho-beta-D-ribosyl)imidazole-4-carboxamide</text>
        <dbReference type="Rhea" id="RHEA:15469"/>
        <dbReference type="ChEBI" id="CHEBI:58435"/>
        <dbReference type="ChEBI" id="CHEBI:58525"/>
        <dbReference type="EC" id="5.3.1.16"/>
    </reaction>
</comment>
<dbReference type="InterPro" id="IPR011060">
    <property type="entry name" value="RibuloseP-bd_barrel"/>
</dbReference>
<dbReference type="CDD" id="cd04732">
    <property type="entry name" value="HisA"/>
    <property type="match status" value="1"/>
</dbReference>
<evidence type="ECO:0000313" key="12">
    <source>
        <dbReference type="EMBL" id="MYC95552.1"/>
    </source>
</evidence>
<dbReference type="PANTHER" id="PTHR43090:SF2">
    <property type="entry name" value="1-(5-PHOSPHORIBOSYL)-5-[(5-PHOSPHORIBOSYLAMINO)METHYLIDENEAMINO] IMIDAZOLE-4-CARBOXAMIDE ISOMERASE"/>
    <property type="match status" value="1"/>
</dbReference>
<evidence type="ECO:0000256" key="5">
    <source>
        <dbReference type="ARBA" id="ARBA00022490"/>
    </source>
</evidence>
<comment type="similarity">
    <text evidence="4 9 10">Belongs to the HisA/HisF family.</text>
</comment>
<dbReference type="HAMAP" id="MF_01014">
    <property type="entry name" value="HisA"/>
    <property type="match status" value="1"/>
</dbReference>